<proteinExistence type="predicted"/>
<dbReference type="GO" id="GO:0003700">
    <property type="term" value="F:DNA-binding transcription factor activity"/>
    <property type="evidence" value="ECO:0007669"/>
    <property type="project" value="InterPro"/>
</dbReference>
<keyword evidence="7" id="KW-1185">Reference proteome</keyword>
<dbReference type="InterPro" id="IPR036388">
    <property type="entry name" value="WH-like_DNA-bd_sf"/>
</dbReference>
<comment type="caution">
    <text evidence="6">The sequence shown here is derived from an EMBL/GenBank/DDBJ whole genome shotgun (WGS) entry which is preliminary data.</text>
</comment>
<name>A0A6N7YW05_9PSEU</name>
<dbReference type="EMBL" id="WMBA01000029">
    <property type="protein sequence ID" value="MTD56088.1"/>
    <property type="molecule type" value="Genomic_DNA"/>
</dbReference>
<dbReference type="SMART" id="SM00895">
    <property type="entry name" value="FCD"/>
    <property type="match status" value="1"/>
</dbReference>
<dbReference type="InterPro" id="IPR008920">
    <property type="entry name" value="TF_FadR/GntR_C"/>
</dbReference>
<dbReference type="Gene3D" id="1.10.10.10">
    <property type="entry name" value="Winged helix-like DNA-binding domain superfamily/Winged helix DNA-binding domain"/>
    <property type="match status" value="1"/>
</dbReference>
<dbReference type="PANTHER" id="PTHR43537">
    <property type="entry name" value="TRANSCRIPTIONAL REGULATOR, GNTR FAMILY"/>
    <property type="match status" value="1"/>
</dbReference>
<protein>
    <submittedName>
        <fullName evidence="6">GntR family transcriptional regulator</fullName>
    </submittedName>
</protein>
<evidence type="ECO:0000256" key="2">
    <source>
        <dbReference type="ARBA" id="ARBA00023125"/>
    </source>
</evidence>
<dbReference type="OrthoDB" id="7989071at2"/>
<dbReference type="PANTHER" id="PTHR43537:SF5">
    <property type="entry name" value="UXU OPERON TRANSCRIPTIONAL REGULATOR"/>
    <property type="match status" value="1"/>
</dbReference>
<dbReference type="SUPFAM" id="SSF48008">
    <property type="entry name" value="GntR ligand-binding domain-like"/>
    <property type="match status" value="1"/>
</dbReference>
<dbReference type="GO" id="GO:0003677">
    <property type="term" value="F:DNA binding"/>
    <property type="evidence" value="ECO:0007669"/>
    <property type="project" value="UniProtKB-KW"/>
</dbReference>
<accession>A0A6N7YW05</accession>
<evidence type="ECO:0000256" key="1">
    <source>
        <dbReference type="ARBA" id="ARBA00023015"/>
    </source>
</evidence>
<dbReference type="InterPro" id="IPR036390">
    <property type="entry name" value="WH_DNA-bd_sf"/>
</dbReference>
<dbReference type="SUPFAM" id="SSF46785">
    <property type="entry name" value="Winged helix' DNA-binding domain"/>
    <property type="match status" value="1"/>
</dbReference>
<dbReference type="Gene3D" id="1.20.120.530">
    <property type="entry name" value="GntR ligand-binding domain-like"/>
    <property type="match status" value="1"/>
</dbReference>
<evidence type="ECO:0000256" key="4">
    <source>
        <dbReference type="SAM" id="MobiDB-lite"/>
    </source>
</evidence>
<dbReference type="AlphaFoldDB" id="A0A6N7YW05"/>
<dbReference type="InterPro" id="IPR011711">
    <property type="entry name" value="GntR_C"/>
</dbReference>
<keyword evidence="3" id="KW-0804">Transcription</keyword>
<dbReference type="Pfam" id="PF00392">
    <property type="entry name" value="GntR"/>
    <property type="match status" value="1"/>
</dbReference>
<dbReference type="SMART" id="SM00345">
    <property type="entry name" value="HTH_GNTR"/>
    <property type="match status" value="1"/>
</dbReference>
<dbReference type="RefSeq" id="WP_154758256.1">
    <property type="nucleotide sequence ID" value="NZ_WMBA01000029.1"/>
</dbReference>
<dbReference type="PROSITE" id="PS50949">
    <property type="entry name" value="HTH_GNTR"/>
    <property type="match status" value="1"/>
</dbReference>
<keyword evidence="1" id="KW-0805">Transcription regulation</keyword>
<organism evidence="6 7">
    <name type="scientific">Amycolatopsis pithecellobii</name>
    <dbReference type="NCBI Taxonomy" id="664692"/>
    <lineage>
        <taxon>Bacteria</taxon>
        <taxon>Bacillati</taxon>
        <taxon>Actinomycetota</taxon>
        <taxon>Actinomycetes</taxon>
        <taxon>Pseudonocardiales</taxon>
        <taxon>Pseudonocardiaceae</taxon>
        <taxon>Amycolatopsis</taxon>
    </lineage>
</organism>
<dbReference type="CDD" id="cd07377">
    <property type="entry name" value="WHTH_GntR"/>
    <property type="match status" value="1"/>
</dbReference>
<dbReference type="PRINTS" id="PR00035">
    <property type="entry name" value="HTHGNTR"/>
</dbReference>
<keyword evidence="2" id="KW-0238">DNA-binding</keyword>
<reference evidence="6 7" key="1">
    <citation type="submission" date="2019-11" db="EMBL/GenBank/DDBJ databases">
        <title>Draft genome of Amycolatopsis RM579.</title>
        <authorList>
            <person name="Duangmal K."/>
            <person name="Mingma R."/>
        </authorList>
    </citation>
    <scope>NUCLEOTIDE SEQUENCE [LARGE SCALE GENOMIC DNA]</scope>
    <source>
        <strain evidence="6 7">RM579</strain>
    </source>
</reference>
<sequence>MDHDGGPTAERASRTASSRPAPAPEFRRPQLADQVVGRLRALIAQGALAQGERLPSEAALSRELGVSRSTVREALKMLSHLGLVQTRAGSGSYVTGHLQEHLPSVMSGEELGELFEFRFILESQIAPLTAERRSTGQLAEVLYRLEQLHVAAAADDPDRLVEADLSFHHGVAAACGNRFLIASYSHHQPAFEKGTRALIGMQSSTHIADVHDELAEAIVAKDAGAAATAVRRTFDEIRMRLSLLTD</sequence>
<feature type="compositionally biased region" description="Low complexity" evidence="4">
    <location>
        <begin position="7"/>
        <end position="20"/>
    </location>
</feature>
<dbReference type="Pfam" id="PF07729">
    <property type="entry name" value="FCD"/>
    <property type="match status" value="1"/>
</dbReference>
<gene>
    <name evidence="6" type="ORF">GKO32_19200</name>
</gene>
<evidence type="ECO:0000259" key="5">
    <source>
        <dbReference type="PROSITE" id="PS50949"/>
    </source>
</evidence>
<feature type="region of interest" description="Disordered" evidence="4">
    <location>
        <begin position="1"/>
        <end position="29"/>
    </location>
</feature>
<dbReference type="Proteomes" id="UP000440096">
    <property type="component" value="Unassembled WGS sequence"/>
</dbReference>
<evidence type="ECO:0000256" key="3">
    <source>
        <dbReference type="ARBA" id="ARBA00023163"/>
    </source>
</evidence>
<evidence type="ECO:0000313" key="6">
    <source>
        <dbReference type="EMBL" id="MTD56088.1"/>
    </source>
</evidence>
<feature type="domain" description="HTH gntR-type" evidence="5">
    <location>
        <begin position="29"/>
        <end position="97"/>
    </location>
</feature>
<dbReference type="InterPro" id="IPR000524">
    <property type="entry name" value="Tscrpt_reg_HTH_GntR"/>
</dbReference>
<evidence type="ECO:0000313" key="7">
    <source>
        <dbReference type="Proteomes" id="UP000440096"/>
    </source>
</evidence>